<evidence type="ECO:0000256" key="3">
    <source>
        <dbReference type="ARBA" id="ARBA00022475"/>
    </source>
</evidence>
<sequence length="219" mass="23198">MIIRLCLGFLAGAVIGFERSSQRQVAGLRTHILIATGATLLMLLSIYLPQVFGSAQRGGDPGRIAAQVVSGIGFLGAGAIIRLGNNVRGLTTAASLWFVAALGLAIGGGMFLVAGLALALGLITLLLLRRIEKKIFPTGPYKLLEISYKDNTPNTKEAMDIIKQSGIMVQSLDINQGSKSKGTKLRLLVRIPSDVDIASIARSIKALGNVGKVEIKEKY</sequence>
<comment type="similarity">
    <text evidence="2">Belongs to the MgtC/SapB family.</text>
</comment>
<evidence type="ECO:0000256" key="1">
    <source>
        <dbReference type="ARBA" id="ARBA00004651"/>
    </source>
</evidence>
<proteinExistence type="inferred from homology"/>
<reference evidence="9" key="1">
    <citation type="submission" date="2012-03" db="EMBL/GenBank/DDBJ databases">
        <title>Functional metagenomics reveals considerable lignocellulase gene clusters in the gut microbiome of a wood-feeding higher termite.</title>
        <authorList>
            <person name="Liu N."/>
        </authorList>
    </citation>
    <scope>NUCLEOTIDE SEQUENCE</scope>
</reference>
<dbReference type="PRINTS" id="PR01837">
    <property type="entry name" value="MGTCSAPBPROT"/>
</dbReference>
<evidence type="ECO:0000256" key="5">
    <source>
        <dbReference type="ARBA" id="ARBA00022989"/>
    </source>
</evidence>
<comment type="subcellular location">
    <subcellularLocation>
        <location evidence="1">Cell membrane</location>
        <topology evidence="1">Multi-pass membrane protein</topology>
    </subcellularLocation>
</comment>
<organism evidence="9">
    <name type="scientific">uncultured bacterium contig00014</name>
    <dbReference type="NCBI Taxonomy" id="1181505"/>
    <lineage>
        <taxon>Bacteria</taxon>
        <taxon>environmental samples</taxon>
    </lineage>
</organism>
<feature type="transmembrane region" description="Helical" evidence="7">
    <location>
        <begin position="96"/>
        <end position="128"/>
    </location>
</feature>
<evidence type="ECO:0000259" key="8">
    <source>
        <dbReference type="Pfam" id="PF02308"/>
    </source>
</evidence>
<evidence type="ECO:0000256" key="2">
    <source>
        <dbReference type="ARBA" id="ARBA00009298"/>
    </source>
</evidence>
<dbReference type="InterPro" id="IPR049177">
    <property type="entry name" value="MgtC_SapB_SrpB_YhiD_N"/>
</dbReference>
<dbReference type="PANTHER" id="PTHR33778:SF1">
    <property type="entry name" value="MAGNESIUM TRANSPORTER YHID-RELATED"/>
    <property type="match status" value="1"/>
</dbReference>
<keyword evidence="3" id="KW-1003">Cell membrane</keyword>
<evidence type="ECO:0000256" key="4">
    <source>
        <dbReference type="ARBA" id="ARBA00022692"/>
    </source>
</evidence>
<evidence type="ECO:0000256" key="6">
    <source>
        <dbReference type="ARBA" id="ARBA00023136"/>
    </source>
</evidence>
<feature type="transmembrane region" description="Helical" evidence="7">
    <location>
        <begin position="33"/>
        <end position="52"/>
    </location>
</feature>
<dbReference type="PANTHER" id="PTHR33778">
    <property type="entry name" value="PROTEIN MGTC"/>
    <property type="match status" value="1"/>
</dbReference>
<dbReference type="Pfam" id="PF02308">
    <property type="entry name" value="MgtC"/>
    <property type="match status" value="1"/>
</dbReference>
<feature type="domain" description="MgtC/SapB/SrpB/YhiD N-terminal" evidence="8">
    <location>
        <begin position="5"/>
        <end position="133"/>
    </location>
</feature>
<dbReference type="AlphaFoldDB" id="A0A806KK03"/>
<dbReference type="GO" id="GO:0005886">
    <property type="term" value="C:plasma membrane"/>
    <property type="evidence" value="ECO:0007669"/>
    <property type="project" value="UniProtKB-SubCell"/>
</dbReference>
<keyword evidence="6 7" id="KW-0472">Membrane</keyword>
<accession>A0A806KK03</accession>
<dbReference type="InterPro" id="IPR003416">
    <property type="entry name" value="MgtC/SapB/SrpB/YhiD_fam"/>
</dbReference>
<dbReference type="EMBL" id="JQ844230">
    <property type="protein sequence ID" value="AGS53360.1"/>
    <property type="molecule type" value="Genomic_DNA"/>
</dbReference>
<name>A0A806KK03_9BACT</name>
<keyword evidence="5 7" id="KW-1133">Transmembrane helix</keyword>
<feature type="transmembrane region" description="Helical" evidence="7">
    <location>
        <begin position="64"/>
        <end position="84"/>
    </location>
</feature>
<protein>
    <submittedName>
        <fullName evidence="9">MgtC/SapB transporter</fullName>
    </submittedName>
</protein>
<evidence type="ECO:0000256" key="7">
    <source>
        <dbReference type="SAM" id="Phobius"/>
    </source>
</evidence>
<evidence type="ECO:0000313" key="9">
    <source>
        <dbReference type="EMBL" id="AGS53360.1"/>
    </source>
</evidence>
<keyword evidence="4 7" id="KW-0812">Transmembrane</keyword>